<sequence length="156" mass="17815">MLARVIRRVVPRAVRPAVATNVEFDNTTPRFLQLPLLPAKIPLLPRVLQRLSFLDPFLRLNVLRSQLKYALSVLDVPLPNETSNRSSPIAFDLQALLAERPQLPGNELQQEYEFDRRPAVEEVAIARYVALGQHLYQSMMWTTHPLAWHAVGQRCA</sequence>
<dbReference type="GeneID" id="20078193"/>
<organism evidence="1">
    <name type="scientific">Aphanomyces invadans</name>
    <dbReference type="NCBI Taxonomy" id="157072"/>
    <lineage>
        <taxon>Eukaryota</taxon>
        <taxon>Sar</taxon>
        <taxon>Stramenopiles</taxon>
        <taxon>Oomycota</taxon>
        <taxon>Saprolegniomycetes</taxon>
        <taxon>Saprolegniales</taxon>
        <taxon>Verrucalvaceae</taxon>
        <taxon>Aphanomyces</taxon>
    </lineage>
</organism>
<gene>
    <name evidence="1" type="ORF">H310_01143</name>
</gene>
<dbReference type="VEuPathDB" id="FungiDB:H310_01143"/>
<accession>A0A024UQL8</accession>
<dbReference type="EMBL" id="KI913953">
    <property type="protein sequence ID" value="ETW08599.1"/>
    <property type="molecule type" value="Genomic_DNA"/>
</dbReference>
<evidence type="ECO:0000313" key="1">
    <source>
        <dbReference type="EMBL" id="ETW08599.1"/>
    </source>
</evidence>
<proteinExistence type="predicted"/>
<name>A0A024UQL8_9STRA</name>
<protein>
    <submittedName>
        <fullName evidence="1">Uncharacterized protein</fullName>
    </submittedName>
</protein>
<dbReference type="AlphaFoldDB" id="A0A024UQL8"/>
<reference evidence="1" key="1">
    <citation type="submission" date="2013-12" db="EMBL/GenBank/DDBJ databases">
        <title>The Genome Sequence of Aphanomyces invadans NJM9701.</title>
        <authorList>
            <consortium name="The Broad Institute Genomics Platform"/>
            <person name="Russ C."/>
            <person name="Tyler B."/>
            <person name="van West P."/>
            <person name="Dieguez-Uribeondo J."/>
            <person name="Young S.K."/>
            <person name="Zeng Q."/>
            <person name="Gargeya S."/>
            <person name="Fitzgerald M."/>
            <person name="Abouelleil A."/>
            <person name="Alvarado L."/>
            <person name="Chapman S.B."/>
            <person name="Gainer-Dewar J."/>
            <person name="Goldberg J."/>
            <person name="Griggs A."/>
            <person name="Gujja S."/>
            <person name="Hansen M."/>
            <person name="Howarth C."/>
            <person name="Imamovic A."/>
            <person name="Ireland A."/>
            <person name="Larimer J."/>
            <person name="McCowan C."/>
            <person name="Murphy C."/>
            <person name="Pearson M."/>
            <person name="Poon T.W."/>
            <person name="Priest M."/>
            <person name="Roberts A."/>
            <person name="Saif S."/>
            <person name="Shea T."/>
            <person name="Sykes S."/>
            <person name="Wortman J."/>
            <person name="Nusbaum C."/>
            <person name="Birren B."/>
        </authorList>
    </citation>
    <scope>NUCLEOTIDE SEQUENCE [LARGE SCALE GENOMIC DNA]</scope>
    <source>
        <strain evidence="1">NJM9701</strain>
    </source>
</reference>
<dbReference type="RefSeq" id="XP_008862404.1">
    <property type="nucleotide sequence ID" value="XM_008864182.1"/>
</dbReference>